<keyword evidence="2" id="KW-1185">Reference proteome</keyword>
<dbReference type="AlphaFoldDB" id="A0A7J7MQ78"/>
<evidence type="ECO:0000313" key="2">
    <source>
        <dbReference type="Proteomes" id="UP000541444"/>
    </source>
</evidence>
<sequence length="70" mass="8213">RTIPIISNNNPDRLPNFHNRNIPPEYQLKQIIGIPGTSILDIDCIREREKLITYKNPRASLCNRGRNFRK</sequence>
<feature type="non-terminal residue" evidence="1">
    <location>
        <position position="1"/>
    </location>
</feature>
<comment type="caution">
    <text evidence="1">The sequence shown here is derived from an EMBL/GenBank/DDBJ whole genome shotgun (WGS) entry which is preliminary data.</text>
</comment>
<gene>
    <name evidence="1" type="ORF">GIB67_000408</name>
</gene>
<organism evidence="1 2">
    <name type="scientific">Kingdonia uniflora</name>
    <dbReference type="NCBI Taxonomy" id="39325"/>
    <lineage>
        <taxon>Eukaryota</taxon>
        <taxon>Viridiplantae</taxon>
        <taxon>Streptophyta</taxon>
        <taxon>Embryophyta</taxon>
        <taxon>Tracheophyta</taxon>
        <taxon>Spermatophyta</taxon>
        <taxon>Magnoliopsida</taxon>
        <taxon>Ranunculales</taxon>
        <taxon>Circaeasteraceae</taxon>
        <taxon>Kingdonia</taxon>
    </lineage>
</organism>
<evidence type="ECO:0000313" key="1">
    <source>
        <dbReference type="EMBL" id="KAF6156868.1"/>
    </source>
</evidence>
<dbReference type="EMBL" id="JACGCM010001293">
    <property type="protein sequence ID" value="KAF6156868.1"/>
    <property type="molecule type" value="Genomic_DNA"/>
</dbReference>
<protein>
    <submittedName>
        <fullName evidence="1">Uncharacterized protein</fullName>
    </submittedName>
</protein>
<reference evidence="1 2" key="1">
    <citation type="journal article" date="2020" name="IScience">
        <title>Genome Sequencing of the Endangered Kingdonia uniflora (Circaeasteraceae, Ranunculales) Reveals Potential Mechanisms of Evolutionary Specialization.</title>
        <authorList>
            <person name="Sun Y."/>
            <person name="Deng T."/>
            <person name="Zhang A."/>
            <person name="Moore M.J."/>
            <person name="Landis J.B."/>
            <person name="Lin N."/>
            <person name="Zhang H."/>
            <person name="Zhang X."/>
            <person name="Huang J."/>
            <person name="Zhang X."/>
            <person name="Sun H."/>
            <person name="Wang H."/>
        </authorList>
    </citation>
    <scope>NUCLEOTIDE SEQUENCE [LARGE SCALE GENOMIC DNA]</scope>
    <source>
        <strain evidence="1">TB1705</strain>
        <tissue evidence="1">Leaf</tissue>
    </source>
</reference>
<accession>A0A7J7MQ78</accession>
<dbReference type="Proteomes" id="UP000541444">
    <property type="component" value="Unassembled WGS sequence"/>
</dbReference>
<name>A0A7J7MQ78_9MAGN</name>
<proteinExistence type="predicted"/>